<dbReference type="InterPro" id="IPR013783">
    <property type="entry name" value="Ig-like_fold"/>
</dbReference>
<keyword evidence="3 10" id="KW-0479">Metal-binding</keyword>
<evidence type="ECO:0000259" key="12">
    <source>
        <dbReference type="SMART" id="SM00429"/>
    </source>
</evidence>
<dbReference type="Pfam" id="PF16422">
    <property type="entry name" value="COE1_DBD"/>
    <property type="match status" value="1"/>
</dbReference>
<dbReference type="InterPro" id="IPR014756">
    <property type="entry name" value="Ig_E-set"/>
</dbReference>
<dbReference type="Gene3D" id="1.10.287.4280">
    <property type="match status" value="1"/>
</dbReference>
<protein>
    <submittedName>
        <fullName evidence="15">IPT/TIG domain-containing protein</fullName>
    </submittedName>
</protein>
<evidence type="ECO:0000256" key="10">
    <source>
        <dbReference type="RuleBase" id="RU004489"/>
    </source>
</evidence>
<evidence type="ECO:0000256" key="4">
    <source>
        <dbReference type="ARBA" id="ARBA00022771"/>
    </source>
</evidence>
<feature type="compositionally biased region" description="Low complexity" evidence="11">
    <location>
        <begin position="553"/>
        <end position="563"/>
    </location>
</feature>
<dbReference type="InterPro" id="IPR002909">
    <property type="entry name" value="IPT_dom"/>
</dbReference>
<keyword evidence="4 10" id="KW-0863">Zinc-finger</keyword>
<gene>
    <name evidence="13" type="ORF">TASK_LOCUS7995</name>
</gene>
<sequence length="831" mass="89981">MFVQHPPHLQQQQQNQGGDENVFANAGGPSTDQSPLYPHGGRSYSTFGSQSDERAYATSSAVTSDDTLFTSPASQFSFVRSWIAQHHHSHNQHHHQNEVNSAHSHHSEVGYQPAGGLQAYPPVGHQFGALVDGSGGNGASGFSQVPTAAVSAARFSMFQTSTGGTNTAAPVSSMTSYSGLFPRCSQRGPHSEVQSARFEKQPPNNLRKSNFFHFVLALYDRNRHPIEVERAAFIDFVEKEREPDSEKTNNGIHYRLRLLLPNGFQQDQDIYVRLVDSSNKQPITYEGQDKNPEMCRVLLTHEVMCSRCCDKKSCGNRNETPSDPIIIDSRIMDVNLDPIILDQVNPDCSTMYLSIIQVAIAATPSLEGSLLAFSDNMFVHNNSKHGRRVRRMDPPEEMVPTAPPIIKAISPNEGWTSGGESVMIIGENFFHGLQVVFGNAPVWSELITPNALRVQTPPRSAQGVVEVSLLFNNRSFCKHAPGRFAYTSLSDPTIEYGFQRLRKIIPRHPGDPERLPREIILKRAADLAEALYSMPSRAAAAAAAAAAVSSTSTSTAPHHLPMASAPPPALPHPPPPSHPLLTSHMHPPPSAPTHYITEATTGFGILPHYHHHHSLQASKNDQEVMQVSKTLQEAHNSTSSAATSVTSEGDEEEEGEGEVRPSGGSPSKVVEERHEGGSESGARLWPKRPRFGVNRGQTSGQGEATVDTYESREHPSNAIFSNMALLTTDAEMLTTSSSSTATAAATAVLASTSKTPENYETTSTSTSTSPINNNAGGGSSASLAANLSRTLFRERGVAGGLYENDYFGVVTTGTDSTANYNSQSSVSRQKH</sequence>
<evidence type="ECO:0000256" key="9">
    <source>
        <dbReference type="ARBA" id="ARBA00023242"/>
    </source>
</evidence>
<feature type="compositionally biased region" description="Low complexity" evidence="11">
    <location>
        <begin position="637"/>
        <end position="647"/>
    </location>
</feature>
<feature type="region of interest" description="Disordered" evidence="11">
    <location>
        <begin position="628"/>
        <end position="712"/>
    </location>
</feature>
<evidence type="ECO:0000256" key="2">
    <source>
        <dbReference type="ARBA" id="ARBA00010340"/>
    </source>
</evidence>
<dbReference type="SMART" id="SM00429">
    <property type="entry name" value="IPT"/>
    <property type="match status" value="1"/>
</dbReference>
<dbReference type="InterPro" id="IPR003523">
    <property type="entry name" value="Transcription_factor_COE"/>
</dbReference>
<reference evidence="15" key="1">
    <citation type="submission" date="2016-04" db="UniProtKB">
        <authorList>
            <consortium name="WormBaseParasite"/>
        </authorList>
    </citation>
    <scope>IDENTIFICATION</scope>
</reference>
<evidence type="ECO:0000256" key="1">
    <source>
        <dbReference type="ARBA" id="ARBA00004123"/>
    </source>
</evidence>
<dbReference type="FunFam" id="1.10.287.4280:FF:000001">
    <property type="entry name" value="transcription factor COE1 isoform X2"/>
    <property type="match status" value="1"/>
</dbReference>
<feature type="compositionally biased region" description="Low complexity" evidence="11">
    <location>
        <begin position="1"/>
        <end position="16"/>
    </location>
</feature>
<feature type="domain" description="IPT/TIG" evidence="12">
    <location>
        <begin position="403"/>
        <end position="487"/>
    </location>
</feature>
<evidence type="ECO:0000256" key="3">
    <source>
        <dbReference type="ARBA" id="ARBA00022723"/>
    </source>
</evidence>
<organism evidence="15">
    <name type="scientific">Taenia asiatica</name>
    <name type="common">Asian tapeworm</name>
    <dbReference type="NCBI Taxonomy" id="60517"/>
    <lineage>
        <taxon>Eukaryota</taxon>
        <taxon>Metazoa</taxon>
        <taxon>Spiralia</taxon>
        <taxon>Lophotrochozoa</taxon>
        <taxon>Platyhelminthes</taxon>
        <taxon>Cestoda</taxon>
        <taxon>Eucestoda</taxon>
        <taxon>Cyclophyllidea</taxon>
        <taxon>Taeniidae</taxon>
        <taxon>Taenia</taxon>
    </lineage>
</organism>
<evidence type="ECO:0000256" key="7">
    <source>
        <dbReference type="ARBA" id="ARBA00023125"/>
    </source>
</evidence>
<dbReference type="GO" id="GO:0006355">
    <property type="term" value="P:regulation of DNA-templated transcription"/>
    <property type="evidence" value="ECO:0007669"/>
    <property type="project" value="InterPro"/>
</dbReference>
<dbReference type="AlphaFoldDB" id="A0A158R9Y0"/>
<comment type="subcellular location">
    <subcellularLocation>
        <location evidence="1 10">Nucleus</location>
    </subcellularLocation>
</comment>
<feature type="region of interest" description="Disordered" evidence="11">
    <location>
        <begin position="553"/>
        <end position="589"/>
    </location>
</feature>
<feature type="region of interest" description="Disordered" evidence="11">
    <location>
        <begin position="755"/>
        <end position="779"/>
    </location>
</feature>
<reference evidence="13 14" key="2">
    <citation type="submission" date="2018-11" db="EMBL/GenBank/DDBJ databases">
        <authorList>
            <consortium name="Pathogen Informatics"/>
        </authorList>
    </citation>
    <scope>NUCLEOTIDE SEQUENCE [LARGE SCALE GENOMIC DNA]</scope>
</reference>
<dbReference type="Pfam" id="PF16423">
    <property type="entry name" value="COE1_HLH"/>
    <property type="match status" value="1"/>
</dbReference>
<dbReference type="Proteomes" id="UP000282613">
    <property type="component" value="Unassembled WGS sequence"/>
</dbReference>
<evidence type="ECO:0000313" key="15">
    <source>
        <dbReference type="WBParaSite" id="TASK_0000799401-mRNA-1"/>
    </source>
</evidence>
<keyword evidence="9 10" id="KW-0539">Nucleus</keyword>
<dbReference type="GO" id="GO:0003677">
    <property type="term" value="F:DNA binding"/>
    <property type="evidence" value="ECO:0007669"/>
    <property type="project" value="UniProtKB-KW"/>
</dbReference>
<keyword evidence="14" id="KW-1185">Reference proteome</keyword>
<dbReference type="Gene3D" id="2.60.40.3180">
    <property type="entry name" value="Transcription factor COE1, DNA-binding domain"/>
    <property type="match status" value="1"/>
</dbReference>
<keyword evidence="5 10" id="KW-0862">Zinc</keyword>
<keyword evidence="8 10" id="KW-0804">Transcription</keyword>
<dbReference type="InterPro" id="IPR018350">
    <property type="entry name" value="Transcription_factor_COE_CS"/>
</dbReference>
<dbReference type="STRING" id="60517.A0A158R9Y0"/>
<dbReference type="GO" id="GO:0008270">
    <property type="term" value="F:zinc ion binding"/>
    <property type="evidence" value="ECO:0007669"/>
    <property type="project" value="UniProtKB-KW"/>
</dbReference>
<keyword evidence="6 10" id="KW-0805">Transcription regulation</keyword>
<dbReference type="CDD" id="cd11606">
    <property type="entry name" value="COE_DBD"/>
    <property type="match status" value="1"/>
</dbReference>
<dbReference type="InterPro" id="IPR038173">
    <property type="entry name" value="COE_DBD_sf"/>
</dbReference>
<comment type="similarity">
    <text evidence="2 10">Belongs to the COE family.</text>
</comment>
<dbReference type="Gene3D" id="2.60.40.10">
    <property type="entry name" value="Immunoglobulins"/>
    <property type="match status" value="1"/>
</dbReference>
<dbReference type="InterPro" id="IPR032200">
    <property type="entry name" value="COE_DBD"/>
</dbReference>
<dbReference type="PANTHER" id="PTHR10747">
    <property type="entry name" value="TRANSCRIPTION FACTOR COE FAMILY MEMBER"/>
    <property type="match status" value="1"/>
</dbReference>
<evidence type="ECO:0000313" key="13">
    <source>
        <dbReference type="EMBL" id="VDK39375.1"/>
    </source>
</evidence>
<accession>A0A158R9Y0</accession>
<dbReference type="OrthoDB" id="25246at2759"/>
<dbReference type="Pfam" id="PF01833">
    <property type="entry name" value="TIG"/>
    <property type="match status" value="1"/>
</dbReference>
<evidence type="ECO:0000256" key="6">
    <source>
        <dbReference type="ARBA" id="ARBA00023015"/>
    </source>
</evidence>
<dbReference type="GO" id="GO:0005634">
    <property type="term" value="C:nucleus"/>
    <property type="evidence" value="ECO:0007669"/>
    <property type="project" value="UniProtKB-SubCell"/>
</dbReference>
<dbReference type="EMBL" id="UYRS01018711">
    <property type="protein sequence ID" value="VDK39375.1"/>
    <property type="molecule type" value="Genomic_DNA"/>
</dbReference>
<feature type="region of interest" description="Disordered" evidence="11">
    <location>
        <begin position="1"/>
        <end position="50"/>
    </location>
</feature>
<evidence type="ECO:0000256" key="8">
    <source>
        <dbReference type="ARBA" id="ARBA00023163"/>
    </source>
</evidence>
<keyword evidence="7 10" id="KW-0238">DNA-binding</keyword>
<proteinExistence type="inferred from homology"/>
<feature type="compositionally biased region" description="Pro residues" evidence="11">
    <location>
        <begin position="564"/>
        <end position="578"/>
    </location>
</feature>
<keyword evidence="10" id="KW-0217">Developmental protein</keyword>
<feature type="region of interest" description="Disordered" evidence="11">
    <location>
        <begin position="87"/>
        <end position="118"/>
    </location>
</feature>
<name>A0A158R9Y0_TAEAS</name>
<dbReference type="SUPFAM" id="SSF81296">
    <property type="entry name" value="E set domains"/>
    <property type="match status" value="1"/>
</dbReference>
<evidence type="ECO:0000256" key="11">
    <source>
        <dbReference type="SAM" id="MobiDB-lite"/>
    </source>
</evidence>
<dbReference type="PROSITE" id="PS01345">
    <property type="entry name" value="COE"/>
    <property type="match status" value="1"/>
</dbReference>
<dbReference type="InterPro" id="IPR032201">
    <property type="entry name" value="COE_HLH"/>
</dbReference>
<dbReference type="FunFam" id="2.60.40.3180:FF:000004">
    <property type="entry name" value="Transcription factor COE1"/>
    <property type="match status" value="1"/>
</dbReference>
<evidence type="ECO:0000313" key="14">
    <source>
        <dbReference type="Proteomes" id="UP000282613"/>
    </source>
</evidence>
<feature type="compositionally biased region" description="Low complexity" evidence="11">
    <location>
        <begin position="761"/>
        <end position="779"/>
    </location>
</feature>
<evidence type="ECO:0000256" key="5">
    <source>
        <dbReference type="ARBA" id="ARBA00022833"/>
    </source>
</evidence>
<dbReference type="WBParaSite" id="TASK_0000799401-mRNA-1">
    <property type="protein sequence ID" value="TASK_0000799401-mRNA-1"/>
    <property type="gene ID" value="TASK_0000799401"/>
</dbReference>